<proteinExistence type="predicted"/>
<organism evidence="2">
    <name type="scientific">Thermus islandicus</name>
    <dbReference type="NCBI Taxonomy" id="540988"/>
    <lineage>
        <taxon>Bacteria</taxon>
        <taxon>Thermotogati</taxon>
        <taxon>Deinococcota</taxon>
        <taxon>Deinococci</taxon>
        <taxon>Thermales</taxon>
        <taxon>Thermaceae</taxon>
        <taxon>Thermus</taxon>
    </lineage>
</organism>
<name>A0A831U2Z2_9DEIN</name>
<accession>A0A831U2Z2</accession>
<evidence type="ECO:0000313" key="2">
    <source>
        <dbReference type="EMBL" id="HEO41894.1"/>
    </source>
</evidence>
<reference evidence="2" key="1">
    <citation type="journal article" date="2020" name="mSystems">
        <title>Genome- and Community-Level Interaction Insights into Carbon Utilization and Element Cycling Functions of Hydrothermarchaeota in Hydrothermal Sediment.</title>
        <authorList>
            <person name="Zhou Z."/>
            <person name="Liu Y."/>
            <person name="Xu W."/>
            <person name="Pan J."/>
            <person name="Luo Z.H."/>
            <person name="Li M."/>
        </authorList>
    </citation>
    <scope>NUCLEOTIDE SEQUENCE [LARGE SCALE GENOMIC DNA]</scope>
    <source>
        <strain evidence="2">SpSt-189</strain>
    </source>
</reference>
<dbReference type="AlphaFoldDB" id="A0A831U2Z2"/>
<evidence type="ECO:0000256" key="1">
    <source>
        <dbReference type="SAM" id="Phobius"/>
    </source>
</evidence>
<protein>
    <submittedName>
        <fullName evidence="2">Uncharacterized protein</fullName>
    </submittedName>
</protein>
<gene>
    <name evidence="2" type="ORF">ENP09_03230</name>
</gene>
<keyword evidence="1" id="KW-1133">Transmembrane helix</keyword>
<feature type="transmembrane region" description="Helical" evidence="1">
    <location>
        <begin position="25"/>
        <end position="56"/>
    </location>
</feature>
<keyword evidence="1" id="KW-0472">Membrane</keyword>
<comment type="caution">
    <text evidence="2">The sequence shown here is derived from an EMBL/GenBank/DDBJ whole genome shotgun (WGS) entry which is preliminary data.</text>
</comment>
<keyword evidence="1" id="KW-0812">Transmembrane</keyword>
<sequence>MADRTPQAERATALGLYRFFRDGGYVLGALLAGVGPGGLAWAMGGAGAGLLLLAAWTTRSGALLGRQGAP</sequence>
<dbReference type="EMBL" id="DSHZ01000165">
    <property type="protein sequence ID" value="HEO41894.1"/>
    <property type="molecule type" value="Genomic_DNA"/>
</dbReference>